<dbReference type="InterPro" id="IPR043129">
    <property type="entry name" value="ATPase_NBD"/>
</dbReference>
<evidence type="ECO:0000256" key="2">
    <source>
        <dbReference type="SAM" id="MobiDB-lite"/>
    </source>
</evidence>
<protein>
    <submittedName>
        <fullName evidence="3">Uncharacterized protein</fullName>
    </submittedName>
</protein>
<accession>A0A6B2KZ54</accession>
<comment type="similarity">
    <text evidence="1">Belongs to the actin family.</text>
</comment>
<name>A0A6B2KZ54_9EUKA</name>
<reference evidence="3" key="1">
    <citation type="journal article" date="2020" name="J. Eukaryot. Microbiol.">
        <title>De novo Sequencing, Assembly and Annotation of the Transcriptome for the Free-Living Testate Amoeba Arcella intermedia.</title>
        <authorList>
            <person name="Ribeiro G.M."/>
            <person name="Porfirio-Sousa A.L."/>
            <person name="Maurer-Alcala X.X."/>
            <person name="Katz L.A."/>
            <person name="Lahr D.J.G."/>
        </authorList>
    </citation>
    <scope>NUCLEOTIDE SEQUENCE</scope>
</reference>
<evidence type="ECO:0000313" key="3">
    <source>
        <dbReference type="EMBL" id="NDV30030.1"/>
    </source>
</evidence>
<feature type="region of interest" description="Disordered" evidence="2">
    <location>
        <begin position="449"/>
        <end position="478"/>
    </location>
</feature>
<evidence type="ECO:0000256" key="1">
    <source>
        <dbReference type="RuleBase" id="RU000487"/>
    </source>
</evidence>
<feature type="compositionally biased region" description="Polar residues" evidence="2">
    <location>
        <begin position="265"/>
        <end position="277"/>
    </location>
</feature>
<feature type="compositionally biased region" description="Basic residues" evidence="2">
    <location>
        <begin position="454"/>
        <end position="475"/>
    </location>
</feature>
<dbReference type="Gene3D" id="3.30.420.40">
    <property type="match status" value="2"/>
</dbReference>
<feature type="region of interest" description="Disordered" evidence="2">
    <location>
        <begin position="265"/>
        <end position="302"/>
    </location>
</feature>
<dbReference type="Gene3D" id="3.90.640.10">
    <property type="entry name" value="Actin, Chain A, domain 4"/>
    <property type="match status" value="1"/>
</dbReference>
<dbReference type="SMART" id="SM00268">
    <property type="entry name" value="ACTIN"/>
    <property type="match status" value="1"/>
</dbReference>
<organism evidence="3">
    <name type="scientific">Arcella intermedia</name>
    <dbReference type="NCBI Taxonomy" id="1963864"/>
    <lineage>
        <taxon>Eukaryota</taxon>
        <taxon>Amoebozoa</taxon>
        <taxon>Tubulinea</taxon>
        <taxon>Elardia</taxon>
        <taxon>Arcellinida</taxon>
        <taxon>Sphaerothecina</taxon>
        <taxon>Arcellidae</taxon>
        <taxon>Arcella</taxon>
    </lineage>
</organism>
<dbReference type="SUPFAM" id="SSF53067">
    <property type="entry name" value="Actin-like ATPase domain"/>
    <property type="match status" value="2"/>
</dbReference>
<sequence length="631" mass="72028">MRLFPTSNYYIFFPIRFGYINRTCNRSLESILSDLTTIWEYSIVNKLKIAREKFKDHQVLLVIPDMFQQADLKIFGEIILNRLEFASIFFQKESVCVGIGIGKQTACVVNVGHTKTTVACVDEGDVIPGTTYHMNYGGDSITSLFLRLLKEGQTVPKRNSPTNNKNGALVQKEDTANDNMTIAPQMDIKSPDNVATPITAGVENTNSTTITESDSKLIADNAEIITDLNVAIPTETPESYNIESSTISIEKSNANIENSTTNIEKSNTTNITENNLKSPEKKDSDSVDEIEEKINSDSESEDFELGNHYFPAELDNLDSIRNYEIMQRMKEVCCQINPKFGVLSYSFHLFSELPSEDRPRVLGKLISLNVDGRIAILAPLCLFFPRKTFDLYKFNYPWKPPNKKPLVLESRDLLWHDPFTRTPYLHQPYLPHDDIMTGELLDKISDSNEETAKKKNKKNKKEAQKLKKKPGRKRKIGELDLDKAEPLETDQGIREFLERNSIRFLTPATWVDRRVPMPLHRVVVEAITLVDDPKMRKKLFNNIVFTGGSSRISGLPELLKAKIKSILPREIEKMEIISLNERDKEDPVVTYTWYGAQIIAKHLFPKDFLKDCLPNTLREKLLFSFDNNENE</sequence>
<dbReference type="PANTHER" id="PTHR11937">
    <property type="entry name" value="ACTIN"/>
    <property type="match status" value="1"/>
</dbReference>
<dbReference type="Pfam" id="PF00022">
    <property type="entry name" value="Actin"/>
    <property type="match status" value="2"/>
</dbReference>
<dbReference type="InterPro" id="IPR004000">
    <property type="entry name" value="Actin"/>
</dbReference>
<proteinExistence type="inferred from homology"/>
<dbReference type="AlphaFoldDB" id="A0A6B2KZ54"/>
<dbReference type="EMBL" id="GIBP01001061">
    <property type="protein sequence ID" value="NDV30030.1"/>
    <property type="molecule type" value="Transcribed_RNA"/>
</dbReference>